<dbReference type="Proteomes" id="UP000605848">
    <property type="component" value="Unassembled WGS sequence"/>
</dbReference>
<dbReference type="RefSeq" id="WP_202057390.1">
    <property type="nucleotide sequence ID" value="NZ_JAEQMY010000007.1"/>
</dbReference>
<evidence type="ECO:0000256" key="1">
    <source>
        <dbReference type="SAM" id="Phobius"/>
    </source>
</evidence>
<protein>
    <recommendedName>
        <fullName evidence="5">VPEID-CTERM sorting domain-containing protein</fullName>
    </recommendedName>
</protein>
<reference evidence="3" key="1">
    <citation type="submission" date="2021-01" db="EMBL/GenBank/DDBJ databases">
        <title>Microvirga sp.</title>
        <authorList>
            <person name="Kim M.K."/>
        </authorList>
    </citation>
    <scope>NUCLEOTIDE SEQUENCE</scope>
    <source>
        <strain evidence="3">5420S-16</strain>
    </source>
</reference>
<feature type="signal peptide" evidence="2">
    <location>
        <begin position="1"/>
        <end position="20"/>
    </location>
</feature>
<sequence>MSKLTALMGVIVLSVSYAWAQTPAPAPAWGYGWIATAGDAAAGGISDHWRIIPVIIVVAAVIYFIRRGRRA</sequence>
<evidence type="ECO:0008006" key="5">
    <source>
        <dbReference type="Google" id="ProtNLM"/>
    </source>
</evidence>
<dbReference type="EMBL" id="JAEQMY010000007">
    <property type="protein sequence ID" value="MBL0403723.1"/>
    <property type="molecule type" value="Genomic_DNA"/>
</dbReference>
<feature type="chain" id="PRO_5036908023" description="VPEID-CTERM sorting domain-containing protein" evidence="2">
    <location>
        <begin position="21"/>
        <end position="71"/>
    </location>
</feature>
<comment type="caution">
    <text evidence="3">The sequence shown here is derived from an EMBL/GenBank/DDBJ whole genome shotgun (WGS) entry which is preliminary data.</text>
</comment>
<dbReference type="AlphaFoldDB" id="A0A937CWJ0"/>
<feature type="transmembrane region" description="Helical" evidence="1">
    <location>
        <begin position="48"/>
        <end position="65"/>
    </location>
</feature>
<keyword evidence="1" id="KW-1133">Transmembrane helix</keyword>
<name>A0A937CWJ0_9HYPH</name>
<organism evidence="3 4">
    <name type="scientific">Microvirga aerilata</name>
    <dbReference type="NCBI Taxonomy" id="670292"/>
    <lineage>
        <taxon>Bacteria</taxon>
        <taxon>Pseudomonadati</taxon>
        <taxon>Pseudomonadota</taxon>
        <taxon>Alphaproteobacteria</taxon>
        <taxon>Hyphomicrobiales</taxon>
        <taxon>Methylobacteriaceae</taxon>
        <taxon>Microvirga</taxon>
    </lineage>
</organism>
<keyword evidence="2" id="KW-0732">Signal</keyword>
<keyword evidence="4" id="KW-1185">Reference proteome</keyword>
<proteinExistence type="predicted"/>
<evidence type="ECO:0000313" key="3">
    <source>
        <dbReference type="EMBL" id="MBL0403723.1"/>
    </source>
</evidence>
<accession>A0A937CWJ0</accession>
<keyword evidence="1" id="KW-0472">Membrane</keyword>
<evidence type="ECO:0000256" key="2">
    <source>
        <dbReference type="SAM" id="SignalP"/>
    </source>
</evidence>
<gene>
    <name evidence="3" type="ORF">JKG68_07085</name>
</gene>
<keyword evidence="1" id="KW-0812">Transmembrane</keyword>
<evidence type="ECO:0000313" key="4">
    <source>
        <dbReference type="Proteomes" id="UP000605848"/>
    </source>
</evidence>